<dbReference type="Pfam" id="PF03734">
    <property type="entry name" value="YkuD"/>
    <property type="match status" value="1"/>
</dbReference>
<evidence type="ECO:0000256" key="4">
    <source>
        <dbReference type="ARBA" id="ARBA00022679"/>
    </source>
</evidence>
<evidence type="ECO:0000256" key="6">
    <source>
        <dbReference type="ARBA" id="ARBA00022960"/>
    </source>
</evidence>
<dbReference type="UniPathway" id="UPA00219"/>
<dbReference type="InterPro" id="IPR038063">
    <property type="entry name" value="Transpep_catalytic_dom"/>
</dbReference>
<comment type="pathway">
    <text evidence="1 9">Cell wall biogenesis; peptidoglycan biosynthesis.</text>
</comment>
<keyword evidence="8 9" id="KW-0961">Cell wall biogenesis/degradation</keyword>
<dbReference type="InterPro" id="IPR050979">
    <property type="entry name" value="LD-transpeptidase"/>
</dbReference>
<dbReference type="Gene3D" id="2.40.440.10">
    <property type="entry name" value="L,D-transpeptidase catalytic domain-like"/>
    <property type="match status" value="1"/>
</dbReference>
<keyword evidence="7 9" id="KW-0573">Peptidoglycan synthesis</keyword>
<dbReference type="EMBL" id="QUMO01000002">
    <property type="protein sequence ID" value="REF88003.1"/>
    <property type="molecule type" value="Genomic_DNA"/>
</dbReference>
<gene>
    <name evidence="11" type="ORF">DES32_1642</name>
</gene>
<dbReference type="InterPro" id="IPR005490">
    <property type="entry name" value="LD_TPept_cat_dom"/>
</dbReference>
<feature type="active site" description="Proton donor/acceptor" evidence="9">
    <location>
        <position position="164"/>
    </location>
</feature>
<keyword evidence="5" id="KW-0378">Hydrolase</keyword>
<dbReference type="GO" id="GO:0016757">
    <property type="term" value="F:glycosyltransferase activity"/>
    <property type="evidence" value="ECO:0007669"/>
    <property type="project" value="UniProtKB-KW"/>
</dbReference>
<evidence type="ECO:0000256" key="9">
    <source>
        <dbReference type="PROSITE-ProRule" id="PRU01373"/>
    </source>
</evidence>
<dbReference type="PROSITE" id="PS52029">
    <property type="entry name" value="LD_TPASE"/>
    <property type="match status" value="1"/>
</dbReference>
<evidence type="ECO:0000259" key="10">
    <source>
        <dbReference type="PROSITE" id="PS52029"/>
    </source>
</evidence>
<accession>A0A3D9YZ13</accession>
<protein>
    <submittedName>
        <fullName evidence="11">L,D-transpeptidase-like protein</fullName>
    </submittedName>
</protein>
<keyword evidence="4" id="KW-0808">Transferase</keyword>
<proteinExistence type="inferred from homology"/>
<evidence type="ECO:0000256" key="5">
    <source>
        <dbReference type="ARBA" id="ARBA00022801"/>
    </source>
</evidence>
<keyword evidence="12" id="KW-1185">Reference proteome</keyword>
<comment type="similarity">
    <text evidence="2">Belongs to the YkuD family.</text>
</comment>
<keyword evidence="6 9" id="KW-0133">Cell shape</keyword>
<evidence type="ECO:0000313" key="11">
    <source>
        <dbReference type="EMBL" id="REF88003.1"/>
    </source>
</evidence>
<dbReference type="GO" id="GO:0018104">
    <property type="term" value="P:peptidoglycan-protein cross-linking"/>
    <property type="evidence" value="ECO:0007669"/>
    <property type="project" value="TreeGrafter"/>
</dbReference>
<dbReference type="CDD" id="cd16913">
    <property type="entry name" value="YkuD_like"/>
    <property type="match status" value="1"/>
</dbReference>
<dbReference type="GO" id="GO:0071555">
    <property type="term" value="P:cell wall organization"/>
    <property type="evidence" value="ECO:0007669"/>
    <property type="project" value="UniProtKB-UniRule"/>
</dbReference>
<feature type="domain" description="L,D-TPase catalytic" evidence="10">
    <location>
        <begin position="66"/>
        <end position="204"/>
    </location>
</feature>
<evidence type="ECO:0000256" key="1">
    <source>
        <dbReference type="ARBA" id="ARBA00004752"/>
    </source>
</evidence>
<dbReference type="GO" id="GO:0008360">
    <property type="term" value="P:regulation of cell shape"/>
    <property type="evidence" value="ECO:0007669"/>
    <property type="project" value="UniProtKB-UniRule"/>
</dbReference>
<sequence length="204" mass="22209">MRFSKITWALPFFALLLAGCEGDGLATPDPSLSGRDQEFLALAPKADIPSQFQRYEVADPTGEKPGTVIVDTKHMYLYYILPGGKAMRYGIAAGSEAAGWTGTATIGRKEEWPHWMPPSDMLKRWPHLQPTADAGGLPGGPGNPLGSRAMYLFQGNKDTLYRIHGTNEPEQIGQAVSSGCIRMSNIDAIDLYDRVKVGTKVIVE</sequence>
<dbReference type="Proteomes" id="UP000256900">
    <property type="component" value="Unassembled WGS sequence"/>
</dbReference>
<evidence type="ECO:0000256" key="2">
    <source>
        <dbReference type="ARBA" id="ARBA00005992"/>
    </source>
</evidence>
<dbReference type="AlphaFoldDB" id="A0A3D9YZ13"/>
<organism evidence="11 12">
    <name type="scientific">Methylovirgula ligni</name>
    <dbReference type="NCBI Taxonomy" id="569860"/>
    <lineage>
        <taxon>Bacteria</taxon>
        <taxon>Pseudomonadati</taxon>
        <taxon>Pseudomonadota</taxon>
        <taxon>Alphaproteobacteria</taxon>
        <taxon>Hyphomicrobiales</taxon>
        <taxon>Beijerinckiaceae</taxon>
        <taxon>Methylovirgula</taxon>
    </lineage>
</organism>
<reference evidence="11 12" key="1">
    <citation type="submission" date="2018-08" db="EMBL/GenBank/DDBJ databases">
        <title>Genomic Encyclopedia of Type Strains, Phase IV (KMG-IV): sequencing the most valuable type-strain genomes for metagenomic binning, comparative biology and taxonomic classification.</title>
        <authorList>
            <person name="Goeker M."/>
        </authorList>
    </citation>
    <scope>NUCLEOTIDE SEQUENCE [LARGE SCALE GENOMIC DNA]</scope>
    <source>
        <strain evidence="11 12">BW863</strain>
    </source>
</reference>
<keyword evidence="3" id="KW-0328">Glycosyltransferase</keyword>
<comment type="caution">
    <text evidence="11">The sequence shown here is derived from an EMBL/GenBank/DDBJ whole genome shotgun (WGS) entry which is preliminary data.</text>
</comment>
<feature type="active site" description="Nucleophile" evidence="9">
    <location>
        <position position="180"/>
    </location>
</feature>
<dbReference type="PANTHER" id="PTHR30582:SF24">
    <property type="entry name" value="L,D-TRANSPEPTIDASE ERFK_SRFK-RELATED"/>
    <property type="match status" value="1"/>
</dbReference>
<dbReference type="SUPFAM" id="SSF141523">
    <property type="entry name" value="L,D-transpeptidase catalytic domain-like"/>
    <property type="match status" value="1"/>
</dbReference>
<dbReference type="FunFam" id="2.40.440.10:FF:000002">
    <property type="entry name" value="L,D-transpeptidase ErfK/SrfK"/>
    <property type="match status" value="1"/>
</dbReference>
<name>A0A3D9YZ13_9HYPH</name>
<dbReference type="GO" id="GO:0005576">
    <property type="term" value="C:extracellular region"/>
    <property type="evidence" value="ECO:0007669"/>
    <property type="project" value="TreeGrafter"/>
</dbReference>
<evidence type="ECO:0000256" key="7">
    <source>
        <dbReference type="ARBA" id="ARBA00022984"/>
    </source>
</evidence>
<dbReference type="OrthoDB" id="9813664at2"/>
<dbReference type="RefSeq" id="WP_115836134.1">
    <property type="nucleotide sequence ID" value="NZ_CP025086.1"/>
</dbReference>
<evidence type="ECO:0000256" key="3">
    <source>
        <dbReference type="ARBA" id="ARBA00022676"/>
    </source>
</evidence>
<evidence type="ECO:0000313" key="12">
    <source>
        <dbReference type="Proteomes" id="UP000256900"/>
    </source>
</evidence>
<evidence type="ECO:0000256" key="8">
    <source>
        <dbReference type="ARBA" id="ARBA00023316"/>
    </source>
</evidence>
<dbReference type="GO" id="GO:0071972">
    <property type="term" value="F:peptidoglycan L,D-transpeptidase activity"/>
    <property type="evidence" value="ECO:0007669"/>
    <property type="project" value="TreeGrafter"/>
</dbReference>
<dbReference type="PANTHER" id="PTHR30582">
    <property type="entry name" value="L,D-TRANSPEPTIDASE"/>
    <property type="match status" value="1"/>
</dbReference>
<dbReference type="PROSITE" id="PS51257">
    <property type="entry name" value="PROKAR_LIPOPROTEIN"/>
    <property type="match status" value="1"/>
</dbReference>